<dbReference type="PANTHER" id="PTHR14209:SF19">
    <property type="entry name" value="ISOAMYL ACETATE-HYDROLYZING ESTERASE 1 HOMOLOG"/>
    <property type="match status" value="1"/>
</dbReference>
<dbReference type="InterPro" id="IPR036514">
    <property type="entry name" value="SGNH_hydro_sf"/>
</dbReference>
<evidence type="ECO:0000259" key="1">
    <source>
        <dbReference type="Pfam" id="PF13472"/>
    </source>
</evidence>
<reference evidence="2 3" key="1">
    <citation type="submission" date="2018-07" db="EMBL/GenBank/DDBJ databases">
        <title>Genomic Encyclopedia of Type Strains, Phase III (KMG-III): the genomes of soil and plant-associated and newly described type strains.</title>
        <authorList>
            <person name="Whitman W."/>
        </authorList>
    </citation>
    <scope>NUCLEOTIDE SEQUENCE [LARGE SCALE GENOMIC DNA]</scope>
    <source>
        <strain evidence="2 3">CECT 7287</strain>
    </source>
</reference>
<keyword evidence="3" id="KW-1185">Reference proteome</keyword>
<protein>
    <submittedName>
        <fullName evidence="2">Lysophospholipase L1-like esterase</fullName>
    </submittedName>
</protein>
<dbReference type="InterPro" id="IPR045136">
    <property type="entry name" value="Iah1-like"/>
</dbReference>
<sequence length="377" mass="42522">MQTNPVEQSNETRIPQKICTFNDAWTEWLQGSKFPIAFFGDSTVDGANTTGWVANTIGVDGASPNAFSKKLEELLRQAANNEVLRIYNSGFTGTNASWAVTILEEQYGVTSAYHDTRMIGIGFGINDRLLYPNEKAYRDGFKGSIEQIINWCYSKNIQPFLLTTQAILEPGVKTEYADDYPMRTSEHVASIANEVKRELAEKYGLQLVDMNKYTESFLLYSSISVQKIISDRLHFGDMGHRYEAEVLFSCLSPRTIVADGYTKIDYSSQKIKDSVPDDWLTIPEAPTDSFKVYVEHTKADTTDRNIMSAWVFVNARRKLTLRAYKGSSPDTYVKINGNNRSLDGEETIIDQLDLGLYYLEVFTGSSSKVDFKGFILD</sequence>
<dbReference type="Pfam" id="PF13472">
    <property type="entry name" value="Lipase_GDSL_2"/>
    <property type="match status" value="1"/>
</dbReference>
<evidence type="ECO:0000313" key="3">
    <source>
        <dbReference type="Proteomes" id="UP000256977"/>
    </source>
</evidence>
<accession>A0A3D9KQZ4</accession>
<dbReference type="Gene3D" id="3.40.50.1110">
    <property type="entry name" value="SGNH hydrolase"/>
    <property type="match status" value="1"/>
</dbReference>
<organism evidence="2 3">
    <name type="scientific">Cohnella phaseoli</name>
    <dbReference type="NCBI Taxonomy" id="456490"/>
    <lineage>
        <taxon>Bacteria</taxon>
        <taxon>Bacillati</taxon>
        <taxon>Bacillota</taxon>
        <taxon>Bacilli</taxon>
        <taxon>Bacillales</taxon>
        <taxon>Paenibacillaceae</taxon>
        <taxon>Cohnella</taxon>
    </lineage>
</organism>
<dbReference type="PANTHER" id="PTHR14209">
    <property type="entry name" value="ISOAMYL ACETATE-HYDROLYZING ESTERASE 1"/>
    <property type="match status" value="1"/>
</dbReference>
<comment type="caution">
    <text evidence="2">The sequence shown here is derived from an EMBL/GenBank/DDBJ whole genome shotgun (WGS) entry which is preliminary data.</text>
</comment>
<dbReference type="InterPro" id="IPR013830">
    <property type="entry name" value="SGNH_hydro"/>
</dbReference>
<dbReference type="Proteomes" id="UP000256977">
    <property type="component" value="Unassembled WGS sequence"/>
</dbReference>
<name>A0A3D9KQZ4_9BACL</name>
<gene>
    <name evidence="2" type="ORF">DFP98_1017</name>
</gene>
<proteinExistence type="predicted"/>
<dbReference type="RefSeq" id="WP_181917394.1">
    <property type="nucleotide sequence ID" value="NZ_QRDZ01000001.1"/>
</dbReference>
<dbReference type="AlphaFoldDB" id="A0A3D9KQZ4"/>
<dbReference type="SUPFAM" id="SSF52266">
    <property type="entry name" value="SGNH hydrolase"/>
    <property type="match status" value="1"/>
</dbReference>
<feature type="domain" description="SGNH hydrolase-type esterase" evidence="1">
    <location>
        <begin position="38"/>
        <end position="241"/>
    </location>
</feature>
<dbReference type="EMBL" id="QRDZ01000001">
    <property type="protein sequence ID" value="RED89037.1"/>
    <property type="molecule type" value="Genomic_DNA"/>
</dbReference>
<evidence type="ECO:0000313" key="2">
    <source>
        <dbReference type="EMBL" id="RED89037.1"/>
    </source>
</evidence>